<name>E1Y8L9_9BACT</name>
<evidence type="ECO:0000313" key="6">
    <source>
        <dbReference type="EMBL" id="CBX26913.1"/>
    </source>
</evidence>
<dbReference type="Gene3D" id="1.10.3210.10">
    <property type="entry name" value="Hypothetical protein af1432"/>
    <property type="match status" value="1"/>
</dbReference>
<reference evidence="6" key="1">
    <citation type="journal article" date="2011" name="Environ. Microbiol.">
        <title>Genomic insights into the metabolic potential of the polycyclic aromatic hydrocarbon degrading sulfate-reducing Deltaproteobacterium N47.</title>
        <authorList>
            <person name="Bergmann F."/>
            <person name="Selesi D."/>
            <person name="Weinmaier T."/>
            <person name="Tischler P."/>
            <person name="Rattei T."/>
            <person name="Meckenstock R.U."/>
        </authorList>
    </citation>
    <scope>NUCLEOTIDE SEQUENCE</scope>
</reference>
<dbReference type="Gene3D" id="3.40.50.2300">
    <property type="match status" value="1"/>
</dbReference>
<dbReference type="InterPro" id="IPR000700">
    <property type="entry name" value="PAS-assoc_C"/>
</dbReference>
<dbReference type="InterPro" id="IPR037522">
    <property type="entry name" value="HD_GYP_dom"/>
</dbReference>
<evidence type="ECO:0000259" key="4">
    <source>
        <dbReference type="PROSITE" id="PS50113"/>
    </source>
</evidence>
<proteinExistence type="predicted"/>
<gene>
    <name evidence="6" type="ORF">N47_A09420</name>
</gene>
<dbReference type="InterPro" id="IPR035965">
    <property type="entry name" value="PAS-like_dom_sf"/>
</dbReference>
<dbReference type="Pfam" id="PF13487">
    <property type="entry name" value="HD_5"/>
    <property type="match status" value="1"/>
</dbReference>
<dbReference type="InterPro" id="IPR003607">
    <property type="entry name" value="HD/PDEase_dom"/>
</dbReference>
<dbReference type="PROSITE" id="PS50113">
    <property type="entry name" value="PAC"/>
    <property type="match status" value="1"/>
</dbReference>
<dbReference type="PROSITE" id="PS50110">
    <property type="entry name" value="RESPONSE_REGULATORY"/>
    <property type="match status" value="1"/>
</dbReference>
<dbReference type="SMART" id="SM00091">
    <property type="entry name" value="PAS"/>
    <property type="match status" value="1"/>
</dbReference>
<dbReference type="PANTHER" id="PTHR45228">
    <property type="entry name" value="CYCLIC DI-GMP PHOSPHODIESTERASE TM_0186-RELATED"/>
    <property type="match status" value="1"/>
</dbReference>
<dbReference type="PROSITE" id="PS51832">
    <property type="entry name" value="HD_GYP"/>
    <property type="match status" value="1"/>
</dbReference>
<dbReference type="Gene3D" id="3.30.450.20">
    <property type="entry name" value="PAS domain"/>
    <property type="match status" value="1"/>
</dbReference>
<dbReference type="NCBIfam" id="TIGR00229">
    <property type="entry name" value="sensory_box"/>
    <property type="match status" value="1"/>
</dbReference>
<feature type="modified residue" description="4-aspartylphosphate" evidence="1">
    <location>
        <position position="57"/>
    </location>
</feature>
<dbReference type="AlphaFoldDB" id="E1Y8L9"/>
<protein>
    <recommendedName>
        <fullName evidence="7">PAS domain S-box protein</fullName>
    </recommendedName>
</protein>
<organism evidence="6">
    <name type="scientific">uncultured Desulfobacterium sp</name>
    <dbReference type="NCBI Taxonomy" id="201089"/>
    <lineage>
        <taxon>Bacteria</taxon>
        <taxon>Pseudomonadati</taxon>
        <taxon>Thermodesulfobacteriota</taxon>
        <taxon>Desulfobacteria</taxon>
        <taxon>Desulfobacterales</taxon>
        <taxon>Desulfobacteriaceae</taxon>
        <taxon>Desulfobacterium</taxon>
        <taxon>environmental samples</taxon>
    </lineage>
</organism>
<feature type="domain" description="HD-GYP" evidence="5">
    <location>
        <begin position="268"/>
        <end position="459"/>
    </location>
</feature>
<dbReference type="Pfam" id="PF00072">
    <property type="entry name" value="Response_reg"/>
    <property type="match status" value="1"/>
</dbReference>
<keyword evidence="1" id="KW-0597">Phosphoprotein</keyword>
<feature type="domain" description="PAC" evidence="4">
    <location>
        <begin position="212"/>
        <end position="263"/>
    </location>
</feature>
<evidence type="ECO:0000259" key="3">
    <source>
        <dbReference type="PROSITE" id="PS50112"/>
    </source>
</evidence>
<dbReference type="InterPro" id="IPR052020">
    <property type="entry name" value="Cyclic_di-GMP/3'3'-cGAMP_PDE"/>
</dbReference>
<dbReference type="InterPro" id="IPR001789">
    <property type="entry name" value="Sig_transdc_resp-reg_receiver"/>
</dbReference>
<evidence type="ECO:0000256" key="1">
    <source>
        <dbReference type="PROSITE-ProRule" id="PRU00169"/>
    </source>
</evidence>
<dbReference type="InterPro" id="IPR013655">
    <property type="entry name" value="PAS_fold_3"/>
</dbReference>
<sequence>MNKKLLVLNLEDNPNDSELIEEILSDAGIECEIIRTDTKEGFLSEIEKGCVDIILADYTLPSFDGLSALDIALKNCPEAPFVFVTGTLGEDIAVESLKRGATDYVLKDRLIRLVPSIQRALKEAEFKKKQKRKDDELRESEENFRELVENINDAFFLADDKGVVTYISNPVESFWGYKPSEIIGRSFYEFIYPEDLDIVEQEFRNKISGYRTPIEFRLTKKTGEIIWVRSSGRIILQDNKIIGARGLLINITESKKSEEKLKESLEKLQKATSGIIQAMTLTIETRDPYTAGHQRRVAALARAIATEMNLPVRKIEGIDMAGSIHDLGKLSVPADILSKPSKLSDIEMQLIQIHPEAGYNILKDIEFPWPVAQIILQHHERMNGSGYPKGLKEEEILIETRILSVADVVEAMASHRPYRPSMGIDKALEEIKENENILYDPAAVSACLRVFKENKFEFD</sequence>
<dbReference type="Pfam" id="PF08447">
    <property type="entry name" value="PAS_3"/>
    <property type="match status" value="1"/>
</dbReference>
<dbReference type="InterPro" id="IPR001610">
    <property type="entry name" value="PAC"/>
</dbReference>
<dbReference type="SUPFAM" id="SSF52172">
    <property type="entry name" value="CheY-like"/>
    <property type="match status" value="1"/>
</dbReference>
<evidence type="ECO:0000259" key="2">
    <source>
        <dbReference type="PROSITE" id="PS50110"/>
    </source>
</evidence>
<dbReference type="EMBL" id="FR695864">
    <property type="protein sequence ID" value="CBX26913.1"/>
    <property type="molecule type" value="Genomic_DNA"/>
</dbReference>
<dbReference type="InterPro" id="IPR011006">
    <property type="entry name" value="CheY-like_superfamily"/>
</dbReference>
<dbReference type="SMART" id="SM00086">
    <property type="entry name" value="PAC"/>
    <property type="match status" value="1"/>
</dbReference>
<dbReference type="SUPFAM" id="SSF55785">
    <property type="entry name" value="PYP-like sensor domain (PAS domain)"/>
    <property type="match status" value="1"/>
</dbReference>
<feature type="domain" description="Response regulatory" evidence="2">
    <location>
        <begin position="6"/>
        <end position="122"/>
    </location>
</feature>
<dbReference type="PROSITE" id="PS50112">
    <property type="entry name" value="PAS"/>
    <property type="match status" value="1"/>
</dbReference>
<evidence type="ECO:0000259" key="5">
    <source>
        <dbReference type="PROSITE" id="PS51832"/>
    </source>
</evidence>
<accession>E1Y8L9</accession>
<dbReference type="CDD" id="cd00156">
    <property type="entry name" value="REC"/>
    <property type="match status" value="1"/>
</dbReference>
<dbReference type="SMART" id="SM00448">
    <property type="entry name" value="REC"/>
    <property type="match status" value="1"/>
</dbReference>
<feature type="domain" description="PAS" evidence="3">
    <location>
        <begin position="140"/>
        <end position="210"/>
    </location>
</feature>
<evidence type="ECO:0008006" key="7">
    <source>
        <dbReference type="Google" id="ProtNLM"/>
    </source>
</evidence>
<dbReference type="CDD" id="cd00130">
    <property type="entry name" value="PAS"/>
    <property type="match status" value="1"/>
</dbReference>
<dbReference type="GO" id="GO:0000160">
    <property type="term" value="P:phosphorelay signal transduction system"/>
    <property type="evidence" value="ECO:0007669"/>
    <property type="project" value="InterPro"/>
</dbReference>
<dbReference type="InterPro" id="IPR000014">
    <property type="entry name" value="PAS"/>
</dbReference>
<dbReference type="SMART" id="SM00471">
    <property type="entry name" value="HDc"/>
    <property type="match status" value="1"/>
</dbReference>
<dbReference type="SUPFAM" id="SSF109604">
    <property type="entry name" value="HD-domain/PDEase-like"/>
    <property type="match status" value="1"/>
</dbReference>
<dbReference type="CDD" id="cd00077">
    <property type="entry name" value="HDc"/>
    <property type="match status" value="1"/>
</dbReference>